<dbReference type="PANTHER" id="PTHR16461">
    <property type="entry name" value="TOLL-INTERACTING PROTEIN"/>
    <property type="match status" value="1"/>
</dbReference>
<dbReference type="FunFam" id="1.10.8.10:FF:000036">
    <property type="entry name" value="Toll-interacting protein-like Protein"/>
    <property type="match status" value="1"/>
</dbReference>
<dbReference type="PROSITE" id="PS50004">
    <property type="entry name" value="C2"/>
    <property type="match status" value="1"/>
</dbReference>
<dbReference type="PANTHER" id="PTHR16461:SF5">
    <property type="entry name" value="TOLL-INTERACTING PROTEIN"/>
    <property type="match status" value="1"/>
</dbReference>
<keyword evidence="2" id="KW-0399">Innate immunity</keyword>
<dbReference type="GO" id="GO:0043130">
    <property type="term" value="F:ubiquitin binding"/>
    <property type="evidence" value="ECO:0007669"/>
    <property type="project" value="InterPro"/>
</dbReference>
<dbReference type="SUPFAM" id="SSF49562">
    <property type="entry name" value="C2 domain (Calcium/lipid-binding domain, CaLB)"/>
    <property type="match status" value="1"/>
</dbReference>
<dbReference type="InterPro" id="IPR041799">
    <property type="entry name" value="TOLIP_CUE"/>
</dbReference>
<dbReference type="PROSITE" id="PS51140">
    <property type="entry name" value="CUE"/>
    <property type="match status" value="1"/>
</dbReference>
<protein>
    <submittedName>
        <fullName evidence="8">Toll-interacting protein</fullName>
    </submittedName>
</protein>
<accession>A0A8J5CKC3</accession>
<evidence type="ECO:0000313" key="9">
    <source>
        <dbReference type="Proteomes" id="UP000770661"/>
    </source>
</evidence>
<dbReference type="InterPro" id="IPR009060">
    <property type="entry name" value="UBA-like_sf"/>
</dbReference>
<dbReference type="GO" id="GO:0006511">
    <property type="term" value="P:ubiquitin-dependent protein catabolic process"/>
    <property type="evidence" value="ECO:0007669"/>
    <property type="project" value="TreeGrafter"/>
</dbReference>
<evidence type="ECO:0000256" key="5">
    <source>
        <dbReference type="ARBA" id="ARBA00023198"/>
    </source>
</evidence>
<dbReference type="OrthoDB" id="9942608at2759"/>
<dbReference type="CDD" id="cd14363">
    <property type="entry name" value="CUE_TOLIP"/>
    <property type="match status" value="1"/>
</dbReference>
<dbReference type="GO" id="GO:0031624">
    <property type="term" value="F:ubiquitin conjugating enzyme binding"/>
    <property type="evidence" value="ECO:0007669"/>
    <property type="project" value="TreeGrafter"/>
</dbReference>
<dbReference type="InterPro" id="IPR000008">
    <property type="entry name" value="C2_dom"/>
</dbReference>
<name>A0A8J5CKC3_CHIOP</name>
<evidence type="ECO:0000313" key="8">
    <source>
        <dbReference type="EMBL" id="KAG0713464.1"/>
    </source>
</evidence>
<dbReference type="SMART" id="SM00546">
    <property type="entry name" value="CUE"/>
    <property type="match status" value="1"/>
</dbReference>
<dbReference type="AlphaFoldDB" id="A0A8J5CKC3"/>
<evidence type="ECO:0000259" key="6">
    <source>
        <dbReference type="PROSITE" id="PS50004"/>
    </source>
</evidence>
<dbReference type="Gene3D" id="2.60.40.150">
    <property type="entry name" value="C2 domain"/>
    <property type="match status" value="1"/>
</dbReference>
<proteinExistence type="inferred from homology"/>
<gene>
    <name evidence="8" type="primary">TOLLIP_1</name>
    <name evidence="8" type="ORF">GWK47_001839</name>
</gene>
<comment type="caution">
    <text evidence="8">The sequence shown here is derived from an EMBL/GenBank/DDBJ whole genome shotgun (WGS) entry which is preliminary data.</text>
</comment>
<comment type="similarity">
    <text evidence="1">Belongs to the tollip family.</text>
</comment>
<evidence type="ECO:0000259" key="7">
    <source>
        <dbReference type="PROSITE" id="PS51140"/>
    </source>
</evidence>
<keyword evidence="5" id="KW-0395">Inflammatory response</keyword>
<dbReference type="GO" id="GO:0045087">
    <property type="term" value="P:innate immune response"/>
    <property type="evidence" value="ECO:0007669"/>
    <property type="project" value="UniProtKB-KW"/>
</dbReference>
<keyword evidence="9" id="KW-1185">Reference proteome</keyword>
<evidence type="ECO:0000256" key="1">
    <source>
        <dbReference type="ARBA" id="ARBA00009278"/>
    </source>
</evidence>
<reference evidence="8" key="1">
    <citation type="submission" date="2020-07" db="EMBL/GenBank/DDBJ databases">
        <title>The High-quality genome of the commercially important snow crab, Chionoecetes opilio.</title>
        <authorList>
            <person name="Jeong J.-H."/>
            <person name="Ryu S."/>
        </authorList>
    </citation>
    <scope>NUCLEOTIDE SEQUENCE</scope>
    <source>
        <strain evidence="8">MADBK_172401_WGS</strain>
        <tissue evidence="8">Digestive gland</tissue>
    </source>
</reference>
<dbReference type="InterPro" id="IPR003892">
    <property type="entry name" value="CUE"/>
</dbReference>
<evidence type="ECO:0000256" key="4">
    <source>
        <dbReference type="ARBA" id="ARBA00023006"/>
    </source>
</evidence>
<dbReference type="EMBL" id="JACEEZ010021472">
    <property type="protein sequence ID" value="KAG0713464.1"/>
    <property type="molecule type" value="Genomic_DNA"/>
</dbReference>
<sequence length="303" mass="34120">MFPLFIPIPIPLNLFRRRNYYVHHQTLTPTLLTHTLTPNNGVMLGTLPNDFLRMPQSRAQTQEEVDHATALHLQHQMMTQPQQAVGRLQMTVVSAVLNKNYGMTRMDPYVRVRVGHYVYETQTDTNGAKTPRWSKVFQIYQFPKGVNTVHIEIFDERTLTDDELIAWVNLPIPETIFQGETVDEWYTLSGKLGEGQEGTINVVLSYSTAPAPALPHPLGPVMMVPPPYAYSEYAHVPVYTLPPNQLPPTTATPSPTRPISEEDLKQVEEMFPSVEAEVVRSVLEASGGNKETAINSLLQMQDS</sequence>
<evidence type="ECO:0000256" key="2">
    <source>
        <dbReference type="ARBA" id="ARBA00022588"/>
    </source>
</evidence>
<dbReference type="SUPFAM" id="SSF46934">
    <property type="entry name" value="UBA-like"/>
    <property type="match status" value="1"/>
</dbReference>
<dbReference type="Pfam" id="PF00168">
    <property type="entry name" value="C2"/>
    <property type="match status" value="1"/>
</dbReference>
<keyword evidence="3" id="KW-0391">Immunity</keyword>
<dbReference type="SMART" id="SM00239">
    <property type="entry name" value="C2"/>
    <property type="match status" value="1"/>
</dbReference>
<feature type="domain" description="C2" evidence="6">
    <location>
        <begin position="69"/>
        <end position="186"/>
    </location>
</feature>
<organism evidence="8 9">
    <name type="scientific">Chionoecetes opilio</name>
    <name type="common">Atlantic snow crab</name>
    <name type="synonym">Cancer opilio</name>
    <dbReference type="NCBI Taxonomy" id="41210"/>
    <lineage>
        <taxon>Eukaryota</taxon>
        <taxon>Metazoa</taxon>
        <taxon>Ecdysozoa</taxon>
        <taxon>Arthropoda</taxon>
        <taxon>Crustacea</taxon>
        <taxon>Multicrustacea</taxon>
        <taxon>Malacostraca</taxon>
        <taxon>Eumalacostraca</taxon>
        <taxon>Eucarida</taxon>
        <taxon>Decapoda</taxon>
        <taxon>Pleocyemata</taxon>
        <taxon>Brachyura</taxon>
        <taxon>Eubrachyura</taxon>
        <taxon>Majoidea</taxon>
        <taxon>Majidae</taxon>
        <taxon>Chionoecetes</taxon>
    </lineage>
</organism>
<dbReference type="InterPro" id="IPR035892">
    <property type="entry name" value="C2_domain_sf"/>
</dbReference>
<dbReference type="GO" id="GO:0006914">
    <property type="term" value="P:autophagy"/>
    <property type="evidence" value="ECO:0007669"/>
    <property type="project" value="UniProtKB-KW"/>
</dbReference>
<feature type="domain" description="CUE" evidence="7">
    <location>
        <begin position="259"/>
        <end position="302"/>
    </location>
</feature>
<dbReference type="Proteomes" id="UP000770661">
    <property type="component" value="Unassembled WGS sequence"/>
</dbReference>
<dbReference type="Pfam" id="PF02845">
    <property type="entry name" value="CUE"/>
    <property type="match status" value="1"/>
</dbReference>
<evidence type="ECO:0000256" key="3">
    <source>
        <dbReference type="ARBA" id="ARBA00022859"/>
    </source>
</evidence>
<keyword evidence="4" id="KW-0072">Autophagy</keyword>
<dbReference type="Gene3D" id="1.10.8.10">
    <property type="entry name" value="DNA helicase RuvA subunit, C-terminal domain"/>
    <property type="match status" value="1"/>
</dbReference>
<dbReference type="GO" id="GO:0005737">
    <property type="term" value="C:cytoplasm"/>
    <property type="evidence" value="ECO:0007669"/>
    <property type="project" value="TreeGrafter"/>
</dbReference>